<evidence type="ECO:0000313" key="1">
    <source>
        <dbReference type="EMBL" id="SVD54177.1"/>
    </source>
</evidence>
<dbReference type="AlphaFoldDB" id="A0A382W5W3"/>
<dbReference type="EMBL" id="UINC01157282">
    <property type="protein sequence ID" value="SVD54177.1"/>
    <property type="molecule type" value="Genomic_DNA"/>
</dbReference>
<dbReference type="Gene3D" id="3.60.15.10">
    <property type="entry name" value="Ribonuclease Z/Hydroxyacylglutathione hydrolase-like"/>
    <property type="match status" value="1"/>
</dbReference>
<dbReference type="InterPro" id="IPR036866">
    <property type="entry name" value="RibonucZ/Hydroxyglut_hydro"/>
</dbReference>
<accession>A0A382W5W3</accession>
<feature type="non-terminal residue" evidence="1">
    <location>
        <position position="85"/>
    </location>
</feature>
<name>A0A382W5W3_9ZZZZ</name>
<feature type="non-terminal residue" evidence="1">
    <location>
        <position position="1"/>
    </location>
</feature>
<reference evidence="1" key="1">
    <citation type="submission" date="2018-05" db="EMBL/GenBank/DDBJ databases">
        <authorList>
            <person name="Lanie J.A."/>
            <person name="Ng W.-L."/>
            <person name="Kazmierczak K.M."/>
            <person name="Andrzejewski T.M."/>
            <person name="Davidsen T.M."/>
            <person name="Wayne K.J."/>
            <person name="Tettelin H."/>
            <person name="Glass J.I."/>
            <person name="Rusch D."/>
            <person name="Podicherti R."/>
            <person name="Tsui H.-C.T."/>
            <person name="Winkler M.E."/>
        </authorList>
    </citation>
    <scope>NUCLEOTIDE SEQUENCE</scope>
</reference>
<sequence length="85" mass="9155">VVAAFLLIAILTRIPAVQDRVMTSALNNLQNQEVDLYDNSLTALVCGSRSPLPHPRRAETCILINAGGSYYVIDVGDGSVSNLRN</sequence>
<proteinExistence type="predicted"/>
<protein>
    <recommendedName>
        <fullName evidence="2">Metallo-beta-lactamase domain-containing protein</fullName>
    </recommendedName>
</protein>
<organism evidence="1">
    <name type="scientific">marine metagenome</name>
    <dbReference type="NCBI Taxonomy" id="408172"/>
    <lineage>
        <taxon>unclassified sequences</taxon>
        <taxon>metagenomes</taxon>
        <taxon>ecological metagenomes</taxon>
    </lineage>
</organism>
<gene>
    <name evidence="1" type="ORF">METZ01_LOCUS407031</name>
</gene>
<evidence type="ECO:0008006" key="2">
    <source>
        <dbReference type="Google" id="ProtNLM"/>
    </source>
</evidence>